<proteinExistence type="predicted"/>
<dbReference type="EMBL" id="HBNS01028728">
    <property type="protein sequence ID" value="CAE4621859.1"/>
    <property type="molecule type" value="Transcribed_RNA"/>
</dbReference>
<protein>
    <submittedName>
        <fullName evidence="3">Uncharacterized protein</fullName>
    </submittedName>
</protein>
<accession>A0A6V2HY59</accession>
<gene>
    <name evidence="1" type="ORF">DBRI00130_LOCUS22574</name>
    <name evidence="2" type="ORF">DBRI00130_LOCUS22578</name>
    <name evidence="3" type="ORF">DBRI00130_LOCUS22580</name>
</gene>
<dbReference type="EMBL" id="HBNS01028726">
    <property type="protein sequence ID" value="CAE4621856.1"/>
    <property type="molecule type" value="Transcribed_RNA"/>
</dbReference>
<evidence type="ECO:0000313" key="2">
    <source>
        <dbReference type="EMBL" id="CAE4621856.1"/>
    </source>
</evidence>
<sequence length="112" mass="12106">MKLLLGINGDIELGTDNGIQLIAEDGMELGADGMELNIIDAVKTEMFLDISDVIKLKLDDGMKLFLDIKDGIKLGADNGMKLLLRINGIVEFINVCINTNQKVAKTQASTIA</sequence>
<organism evidence="3">
    <name type="scientific">Ditylum brightwellii</name>
    <dbReference type="NCBI Taxonomy" id="49249"/>
    <lineage>
        <taxon>Eukaryota</taxon>
        <taxon>Sar</taxon>
        <taxon>Stramenopiles</taxon>
        <taxon>Ochrophyta</taxon>
        <taxon>Bacillariophyta</taxon>
        <taxon>Mediophyceae</taxon>
        <taxon>Lithodesmiophycidae</taxon>
        <taxon>Lithodesmiales</taxon>
        <taxon>Lithodesmiaceae</taxon>
        <taxon>Ditylum</taxon>
    </lineage>
</organism>
<evidence type="ECO:0000313" key="1">
    <source>
        <dbReference type="EMBL" id="CAE4621849.1"/>
    </source>
</evidence>
<evidence type="ECO:0000313" key="3">
    <source>
        <dbReference type="EMBL" id="CAE4621859.1"/>
    </source>
</evidence>
<reference evidence="3" key="1">
    <citation type="submission" date="2021-01" db="EMBL/GenBank/DDBJ databases">
        <authorList>
            <person name="Corre E."/>
            <person name="Pelletier E."/>
            <person name="Niang G."/>
            <person name="Scheremetjew M."/>
            <person name="Finn R."/>
            <person name="Kale V."/>
            <person name="Holt S."/>
            <person name="Cochrane G."/>
            <person name="Meng A."/>
            <person name="Brown T."/>
            <person name="Cohen L."/>
        </authorList>
    </citation>
    <scope>NUCLEOTIDE SEQUENCE</scope>
    <source>
        <strain evidence="3">GSO104</strain>
    </source>
</reference>
<dbReference type="AlphaFoldDB" id="A0A6V2HY59"/>
<name>A0A6V2HY59_9STRA</name>
<dbReference type="EMBL" id="HBNS01028722">
    <property type="protein sequence ID" value="CAE4621849.1"/>
    <property type="molecule type" value="Transcribed_RNA"/>
</dbReference>